<evidence type="ECO:0000313" key="2">
    <source>
        <dbReference type="Proteomes" id="UP001219525"/>
    </source>
</evidence>
<comment type="caution">
    <text evidence="1">The sequence shown here is derived from an EMBL/GenBank/DDBJ whole genome shotgun (WGS) entry which is preliminary data.</text>
</comment>
<gene>
    <name evidence="1" type="ORF">GGX14DRAFT_356507</name>
</gene>
<dbReference type="Proteomes" id="UP001219525">
    <property type="component" value="Unassembled WGS sequence"/>
</dbReference>
<dbReference type="Gene3D" id="3.90.1140.10">
    <property type="entry name" value="Cyclic phosphodiesterase"/>
    <property type="match status" value="1"/>
</dbReference>
<dbReference type="InterPro" id="IPR009097">
    <property type="entry name" value="Cyclic_Pdiesterase"/>
</dbReference>
<accession>A0AAD6VR71</accession>
<dbReference type="GO" id="GO:0009187">
    <property type="term" value="P:cyclic nucleotide metabolic process"/>
    <property type="evidence" value="ECO:0007669"/>
    <property type="project" value="TreeGrafter"/>
</dbReference>
<dbReference type="PANTHER" id="PTHR28141">
    <property type="entry name" value="2',3'-CYCLIC-NUCLEOTIDE 3'-PHOSPHODIESTERASE"/>
    <property type="match status" value="1"/>
</dbReference>
<reference evidence="1" key="1">
    <citation type="submission" date="2023-03" db="EMBL/GenBank/DDBJ databases">
        <title>Massive genome expansion in bonnet fungi (Mycena s.s.) driven by repeated elements and novel gene families across ecological guilds.</title>
        <authorList>
            <consortium name="Lawrence Berkeley National Laboratory"/>
            <person name="Harder C.B."/>
            <person name="Miyauchi S."/>
            <person name="Viragh M."/>
            <person name="Kuo A."/>
            <person name="Thoen E."/>
            <person name="Andreopoulos B."/>
            <person name="Lu D."/>
            <person name="Skrede I."/>
            <person name="Drula E."/>
            <person name="Henrissat B."/>
            <person name="Morin E."/>
            <person name="Kohler A."/>
            <person name="Barry K."/>
            <person name="LaButti K."/>
            <person name="Morin E."/>
            <person name="Salamov A."/>
            <person name="Lipzen A."/>
            <person name="Mereny Z."/>
            <person name="Hegedus B."/>
            <person name="Baldrian P."/>
            <person name="Stursova M."/>
            <person name="Weitz H."/>
            <person name="Taylor A."/>
            <person name="Grigoriev I.V."/>
            <person name="Nagy L.G."/>
            <person name="Martin F."/>
            <person name="Kauserud H."/>
        </authorList>
    </citation>
    <scope>NUCLEOTIDE SEQUENCE</scope>
    <source>
        <strain evidence="1">9144</strain>
    </source>
</reference>
<name>A0AAD6VR71_9AGAR</name>
<organism evidence="1 2">
    <name type="scientific">Mycena pura</name>
    <dbReference type="NCBI Taxonomy" id="153505"/>
    <lineage>
        <taxon>Eukaryota</taxon>
        <taxon>Fungi</taxon>
        <taxon>Dikarya</taxon>
        <taxon>Basidiomycota</taxon>
        <taxon>Agaricomycotina</taxon>
        <taxon>Agaricomycetes</taxon>
        <taxon>Agaricomycetidae</taxon>
        <taxon>Agaricales</taxon>
        <taxon>Marasmiineae</taxon>
        <taxon>Mycenaceae</taxon>
        <taxon>Mycena</taxon>
    </lineage>
</organism>
<protein>
    <submittedName>
        <fullName evidence="1">2',3'-cyclic-nucleotide 3'-phosphodiesterase</fullName>
    </submittedName>
</protein>
<dbReference type="PANTHER" id="PTHR28141:SF1">
    <property type="entry name" value="2',3'-CYCLIC-NUCLEOTIDE 3'-PHOSPHODIESTERASE"/>
    <property type="match status" value="1"/>
</dbReference>
<dbReference type="AlphaFoldDB" id="A0AAD6VR71"/>
<proteinExistence type="predicted"/>
<dbReference type="InterPro" id="IPR012386">
    <property type="entry name" value="Cyclic-nucl_3Pdiesterase"/>
</dbReference>
<dbReference type="Pfam" id="PF07823">
    <property type="entry name" value="CPDase"/>
    <property type="match status" value="1"/>
</dbReference>
<dbReference type="GO" id="GO:0004113">
    <property type="term" value="F:2',3'-cyclic-nucleotide 3'-phosphodiesterase activity"/>
    <property type="evidence" value="ECO:0007669"/>
    <property type="project" value="TreeGrafter"/>
</dbReference>
<keyword evidence="2" id="KW-1185">Reference proteome</keyword>
<feature type="non-terminal residue" evidence="1">
    <location>
        <position position="1"/>
    </location>
</feature>
<evidence type="ECO:0000313" key="1">
    <source>
        <dbReference type="EMBL" id="KAJ7219584.1"/>
    </source>
</evidence>
<sequence>LTLWLVPSASDSARLKRFMGTRPNSQSTSVSEASYPQFHPHVTLASLPDPEPPQAAILASIPDTLRALSISFDRVQVGDHYFRSVYLAVHPTQDLLDLHHHVHAALGIAPRTPKYPHLSLCYINDDDAAAGERTRYFDELQNAGKIRANDEGASVSLNCGDVSDDDWLSGFQSPEIWITRCGGPVETWTVESKIVLA</sequence>
<dbReference type="SUPFAM" id="SSF55144">
    <property type="entry name" value="LigT-like"/>
    <property type="match status" value="1"/>
</dbReference>
<dbReference type="EMBL" id="JARJCW010000011">
    <property type="protein sequence ID" value="KAJ7219584.1"/>
    <property type="molecule type" value="Genomic_DNA"/>
</dbReference>